<dbReference type="PROSITE" id="PS51257">
    <property type="entry name" value="PROKAR_LIPOPROTEIN"/>
    <property type="match status" value="1"/>
</dbReference>
<accession>A0A3L7J162</accession>
<dbReference type="RefSeq" id="WP_121659220.1">
    <property type="nucleotide sequence ID" value="NZ_BMEK01000002.1"/>
</dbReference>
<proteinExistence type="predicted"/>
<name>A0A3L7J162_9MICO</name>
<comment type="caution">
    <text evidence="3">The sequence shown here is derived from an EMBL/GenBank/DDBJ whole genome shotgun (WGS) entry which is preliminary data.</text>
</comment>
<evidence type="ECO:0000256" key="2">
    <source>
        <dbReference type="SAM" id="SignalP"/>
    </source>
</evidence>
<reference evidence="3 4" key="1">
    <citation type="submission" date="2018-10" db="EMBL/GenBank/DDBJ databases">
        <authorList>
            <person name="Li J."/>
        </authorList>
    </citation>
    <scope>NUCLEOTIDE SEQUENCE [LARGE SCALE GENOMIC DNA]</scope>
    <source>
        <strain evidence="3 4">ZD1-4</strain>
    </source>
</reference>
<feature type="compositionally biased region" description="Low complexity" evidence="1">
    <location>
        <begin position="105"/>
        <end position="117"/>
    </location>
</feature>
<protein>
    <recommendedName>
        <fullName evidence="5">Cell wall-binding repeat-containing protein</fullName>
    </recommendedName>
</protein>
<feature type="region of interest" description="Disordered" evidence="1">
    <location>
        <begin position="103"/>
        <end position="164"/>
    </location>
</feature>
<evidence type="ECO:0000313" key="4">
    <source>
        <dbReference type="Proteomes" id="UP000282460"/>
    </source>
</evidence>
<feature type="chain" id="PRO_5038751169" description="Cell wall-binding repeat-containing protein" evidence="2">
    <location>
        <begin position="25"/>
        <end position="607"/>
    </location>
</feature>
<keyword evidence="4" id="KW-1185">Reference proteome</keyword>
<dbReference type="EMBL" id="RCWJ01000002">
    <property type="protein sequence ID" value="RLQ84174.1"/>
    <property type="molecule type" value="Genomic_DNA"/>
</dbReference>
<keyword evidence="2" id="KW-0732">Signal</keyword>
<evidence type="ECO:0008006" key="5">
    <source>
        <dbReference type="Google" id="ProtNLM"/>
    </source>
</evidence>
<organism evidence="3 4">
    <name type="scientific">Mycetocola zhadangensis</name>
    <dbReference type="NCBI Taxonomy" id="1164595"/>
    <lineage>
        <taxon>Bacteria</taxon>
        <taxon>Bacillati</taxon>
        <taxon>Actinomycetota</taxon>
        <taxon>Actinomycetes</taxon>
        <taxon>Micrococcales</taxon>
        <taxon>Microbacteriaceae</taxon>
        <taxon>Mycetocola</taxon>
    </lineage>
</organism>
<dbReference type="OrthoDB" id="9812120at2"/>
<dbReference type="AlphaFoldDB" id="A0A3L7J162"/>
<evidence type="ECO:0000256" key="1">
    <source>
        <dbReference type="SAM" id="MobiDB-lite"/>
    </source>
</evidence>
<evidence type="ECO:0000313" key="3">
    <source>
        <dbReference type="EMBL" id="RLQ84174.1"/>
    </source>
</evidence>
<gene>
    <name evidence="3" type="ORF">D9V28_08080</name>
</gene>
<feature type="compositionally biased region" description="Low complexity" evidence="1">
    <location>
        <begin position="129"/>
        <end position="147"/>
    </location>
</feature>
<dbReference type="Proteomes" id="UP000282460">
    <property type="component" value="Unassembled WGS sequence"/>
</dbReference>
<feature type="signal peptide" evidence="2">
    <location>
        <begin position="1"/>
        <end position="24"/>
    </location>
</feature>
<sequence>MTRRRILRTAAVSLGVVLALSACTATDSTESTTRTIKTSSPDATLTVIADTNEIAASVSTSRELFDRAPVVVVAPVGEPEAQDVAARAAIALGVPLLIGDKRAAPSESTSAPATDAAGESTTEPAAPADSPGPTESSDSSEPSESAEPPQPGAETATPDEPADAPNLIADELQRLKTTTTLVIGDAAAPAVDDESDLTIVRTKATAQAAGTAIGHDLAEPSTDLPAMFPAEIAALSAPESASTEAPGATTSSAKIPAVKRPKPLADTAAIAIDGVEQLASIATTRAAGIPVHLLTGGFTNPQADASVIDALHKTAGEKTIALGAAFGAEPALDWKVRTARTGAQLPGGGQLLFADHQFVAIYGTPSTPVLGVLGEQDIAGSVARAQEVAAPYQALTAKTVVPMFEIIASVAAGGPGTDGNFSNELSAESLRPWVDAAAEAGMYVVIDLQPGRTDFLTQAQQYQSLLELPNVGLALDPEWRLAPDQFHLRTIGSVSAAEVNSVTHWLADLTNEKGLPQKMLIVHQFRPSMVTDRQNLDLSRPEVAMLLHVDGQGGQPDKQATWANLQRDAPAGVAWGWKNFYDEDVPMLTPEQTISGVHPTPELITYQ</sequence>